<dbReference type="PANTHER" id="PTHR46093">
    <property type="entry name" value="ACYL-COA-BINDING DOMAIN-CONTAINING PROTEIN 5"/>
    <property type="match status" value="1"/>
</dbReference>
<dbReference type="EMBL" id="HBHR01012970">
    <property type="protein sequence ID" value="CAD9864260.1"/>
    <property type="molecule type" value="Transcribed_RNA"/>
</dbReference>
<dbReference type="Pfam" id="PF01344">
    <property type="entry name" value="Kelch_1"/>
    <property type="match status" value="1"/>
</dbReference>
<feature type="domain" description="Attractin/MKLN-like beta-propeller" evidence="4">
    <location>
        <begin position="144"/>
        <end position="357"/>
    </location>
</feature>
<dbReference type="AlphaFoldDB" id="A0A7S2UZD9"/>
<evidence type="ECO:0000256" key="3">
    <source>
        <dbReference type="SAM" id="MobiDB-lite"/>
    </source>
</evidence>
<feature type="region of interest" description="Disordered" evidence="3">
    <location>
        <begin position="1"/>
        <end position="25"/>
    </location>
</feature>
<keyword evidence="1" id="KW-0880">Kelch repeat</keyword>
<evidence type="ECO:0000256" key="1">
    <source>
        <dbReference type="ARBA" id="ARBA00022441"/>
    </source>
</evidence>
<dbReference type="InterPro" id="IPR011043">
    <property type="entry name" value="Gal_Oxase/kelch_b-propeller"/>
</dbReference>
<dbReference type="Gene3D" id="2.120.10.80">
    <property type="entry name" value="Kelch-type beta propeller"/>
    <property type="match status" value="2"/>
</dbReference>
<reference evidence="5" key="1">
    <citation type="submission" date="2021-01" db="EMBL/GenBank/DDBJ databases">
        <authorList>
            <person name="Corre E."/>
            <person name="Pelletier E."/>
            <person name="Niang G."/>
            <person name="Scheremetjew M."/>
            <person name="Finn R."/>
            <person name="Kale V."/>
            <person name="Holt S."/>
            <person name="Cochrane G."/>
            <person name="Meng A."/>
            <person name="Brown T."/>
            <person name="Cohen L."/>
        </authorList>
    </citation>
    <scope>NUCLEOTIDE SEQUENCE</scope>
    <source>
        <strain evidence="5">CCMP1661</strain>
    </source>
</reference>
<keyword evidence="2" id="KW-0677">Repeat</keyword>
<accession>A0A7S2UZD9</accession>
<organism evidence="5">
    <name type="scientific">Fibrocapsa japonica</name>
    <dbReference type="NCBI Taxonomy" id="94617"/>
    <lineage>
        <taxon>Eukaryota</taxon>
        <taxon>Sar</taxon>
        <taxon>Stramenopiles</taxon>
        <taxon>Ochrophyta</taxon>
        <taxon>Raphidophyceae</taxon>
        <taxon>Chattonellales</taxon>
        <taxon>Chattonellaceae</taxon>
        <taxon>Fibrocapsa</taxon>
    </lineage>
</organism>
<protein>
    <recommendedName>
        <fullName evidence="4">Attractin/MKLN-like beta-propeller domain-containing protein</fullName>
    </recommendedName>
</protein>
<dbReference type="InterPro" id="IPR006652">
    <property type="entry name" value="Kelch_1"/>
</dbReference>
<dbReference type="Pfam" id="PF24981">
    <property type="entry name" value="Beta-prop_ATRN-LZTR1"/>
    <property type="match status" value="1"/>
</dbReference>
<dbReference type="InterPro" id="IPR015915">
    <property type="entry name" value="Kelch-typ_b-propeller"/>
</dbReference>
<proteinExistence type="predicted"/>
<evidence type="ECO:0000259" key="4">
    <source>
        <dbReference type="Pfam" id="PF24981"/>
    </source>
</evidence>
<feature type="compositionally biased region" description="Basic and acidic residues" evidence="3">
    <location>
        <begin position="12"/>
        <end position="25"/>
    </location>
</feature>
<dbReference type="SMART" id="SM00612">
    <property type="entry name" value="Kelch"/>
    <property type="match status" value="3"/>
</dbReference>
<dbReference type="PANTHER" id="PTHR46093:SF18">
    <property type="entry name" value="FIBRONECTIN TYPE-III DOMAIN-CONTAINING PROTEIN"/>
    <property type="match status" value="1"/>
</dbReference>
<evidence type="ECO:0000313" key="5">
    <source>
        <dbReference type="EMBL" id="CAD9864260.1"/>
    </source>
</evidence>
<dbReference type="SUPFAM" id="SSF50965">
    <property type="entry name" value="Galactose oxidase, central domain"/>
    <property type="match status" value="1"/>
</dbReference>
<gene>
    <name evidence="5" type="ORF">FJAP1339_LOCUS6352</name>
</gene>
<sequence length="418" mass="47053">MGTFQSALRKQRNQDSSHSEGSEDHFYPVADADDDLIEFVPDIQHNQLTSFSLENSEIKSHLHRWEKVHSHEDRRLARSGHGITVHDSVGYVFGGQVRNQGIPDLVCFDLKTLKWSPIRTKGFGPFPRTSAAICKGPYEGTFIVAGGASTHGLVYSDLFEFNVYSRQWRKLKHRADASFCKFYGQSVRSYGSSLIFFGGFSGGAYSNAVYMLDVESGEGSYLNTTGHAPSPRYKQEMVIIDHSMYIIGGSDYTPTINKMDVFILDLQALVWKQVSTSGPIPECRTAHSCVVDDKMQRLYVWGGYSGSLKRLDDGYMLDLQSNMWTQLFSFTNEVTPAPRAFHCSCFFEGAIYIFGGSDGESRHCDVWRYTLEENPLPLTELALAALGKNQMTMVDIEEVLFDQNKVKKTIVWRPPLSS</sequence>
<dbReference type="SUPFAM" id="SSF117281">
    <property type="entry name" value="Kelch motif"/>
    <property type="match status" value="1"/>
</dbReference>
<dbReference type="InterPro" id="IPR056737">
    <property type="entry name" value="Beta-prop_ATRN-MKLN-like"/>
</dbReference>
<name>A0A7S2UZD9_9STRA</name>
<evidence type="ECO:0000256" key="2">
    <source>
        <dbReference type="ARBA" id="ARBA00022737"/>
    </source>
</evidence>